<dbReference type="RefSeq" id="WP_282002930.1">
    <property type="nucleotide sequence ID" value="NZ_AP027151.1"/>
</dbReference>
<dbReference type="Pfam" id="PF01584">
    <property type="entry name" value="CheW"/>
    <property type="match status" value="1"/>
</dbReference>
<reference evidence="2 3" key="1">
    <citation type="submission" date="2022-12" db="EMBL/GenBank/DDBJ databases">
        <title>Polyphasic characterization of Geotalea uranireducens NIT-SL11 newly isolated from a complex of sewage sludge and microbially reduced graphene oxide.</title>
        <authorList>
            <person name="Xie L."/>
            <person name="Yoshida N."/>
            <person name="Meng L."/>
        </authorList>
    </citation>
    <scope>NUCLEOTIDE SEQUENCE [LARGE SCALE GENOMIC DNA]</scope>
    <source>
        <strain evidence="2 3">NIT-SL11</strain>
    </source>
</reference>
<dbReference type="CDD" id="cd00732">
    <property type="entry name" value="CheW"/>
    <property type="match status" value="1"/>
</dbReference>
<gene>
    <name evidence="2" type="primary">cheW34H-1_2</name>
    <name evidence="2" type="ORF">GURASL_13870</name>
</gene>
<protein>
    <submittedName>
        <fullName evidence="2">Chemotaxis protein CheW</fullName>
    </submittedName>
</protein>
<name>A0ABM8EJ55_9BACT</name>
<evidence type="ECO:0000313" key="2">
    <source>
        <dbReference type="EMBL" id="BDV42464.1"/>
    </source>
</evidence>
<dbReference type="SMART" id="SM00260">
    <property type="entry name" value="CheW"/>
    <property type="match status" value="1"/>
</dbReference>
<dbReference type="InterPro" id="IPR039315">
    <property type="entry name" value="CheW"/>
</dbReference>
<feature type="domain" description="CheW-like" evidence="1">
    <location>
        <begin position="9"/>
        <end position="153"/>
    </location>
</feature>
<dbReference type="PANTHER" id="PTHR22617:SF41">
    <property type="entry name" value="CHEMOTAXIS SIGNAL TRANSDUCTION SYSTEM ADAPTOR PROTEIN CHEW"/>
    <property type="match status" value="1"/>
</dbReference>
<evidence type="ECO:0000313" key="3">
    <source>
        <dbReference type="Proteomes" id="UP001317705"/>
    </source>
</evidence>
<dbReference type="Gene3D" id="2.30.30.40">
    <property type="entry name" value="SH3 Domains"/>
    <property type="match status" value="1"/>
</dbReference>
<dbReference type="PANTHER" id="PTHR22617">
    <property type="entry name" value="CHEMOTAXIS SENSOR HISTIDINE KINASE-RELATED"/>
    <property type="match status" value="1"/>
</dbReference>
<accession>A0ABM8EJ55</accession>
<dbReference type="SUPFAM" id="SSF50341">
    <property type="entry name" value="CheW-like"/>
    <property type="match status" value="1"/>
</dbReference>
<organism evidence="2 3">
    <name type="scientific">Geotalea uraniireducens</name>
    <dbReference type="NCBI Taxonomy" id="351604"/>
    <lineage>
        <taxon>Bacteria</taxon>
        <taxon>Pseudomonadati</taxon>
        <taxon>Thermodesulfobacteriota</taxon>
        <taxon>Desulfuromonadia</taxon>
        <taxon>Geobacterales</taxon>
        <taxon>Geobacteraceae</taxon>
        <taxon>Geotalea</taxon>
    </lineage>
</organism>
<keyword evidence="3" id="KW-1185">Reference proteome</keyword>
<proteinExistence type="predicted"/>
<dbReference type="InterPro" id="IPR036061">
    <property type="entry name" value="CheW-like_dom_sf"/>
</dbReference>
<dbReference type="Proteomes" id="UP001317705">
    <property type="component" value="Chromosome"/>
</dbReference>
<dbReference type="InterPro" id="IPR002545">
    <property type="entry name" value="CheW-lke_dom"/>
</dbReference>
<dbReference type="EMBL" id="AP027151">
    <property type="protein sequence ID" value="BDV42464.1"/>
    <property type="molecule type" value="Genomic_DNA"/>
</dbReference>
<dbReference type="Gene3D" id="2.40.50.180">
    <property type="entry name" value="CheA-289, Domain 4"/>
    <property type="match status" value="1"/>
</dbReference>
<evidence type="ECO:0000259" key="1">
    <source>
        <dbReference type="PROSITE" id="PS50851"/>
    </source>
</evidence>
<sequence length="165" mass="18169">MSVASITEVRQYLTFKLADEVFAVDVAKVREILEYTSITKVPQTPGFMRGVINLRGSVVPVVDLRLKFGMSETEQTINTCIIVVEVLHEEETLILGALADSVQEVFELEPEQIEPAPRIGTKLNTDFILGMGKYGEQFIMILDIDKTFTSDELASADGLAANEAA</sequence>
<dbReference type="PROSITE" id="PS50851">
    <property type="entry name" value="CHEW"/>
    <property type="match status" value="1"/>
</dbReference>